<dbReference type="EMBL" id="KZ824560">
    <property type="protein sequence ID" value="RAK86388.1"/>
    <property type="molecule type" value="Genomic_DNA"/>
</dbReference>
<protein>
    <submittedName>
        <fullName evidence="1">Fructosyl amino acid oxidase</fullName>
    </submittedName>
</protein>
<reference evidence="1" key="1">
    <citation type="submission" date="2018-02" db="EMBL/GenBank/DDBJ databases">
        <title>The genomes of Aspergillus section Nigri reveals drivers in fungal speciation.</title>
        <authorList>
            <consortium name="DOE Joint Genome Institute"/>
            <person name="Vesth T.C."/>
            <person name="Nybo J."/>
            <person name="Theobald S."/>
            <person name="Brandl J."/>
            <person name="Frisvad J.C."/>
            <person name="Nielsen K.F."/>
            <person name="Lyhne E.K."/>
            <person name="Kogle M.E."/>
            <person name="Kuo A."/>
            <person name="Riley R."/>
            <person name="Clum A."/>
            <person name="Nolan M."/>
            <person name="Lipzen A."/>
            <person name="Salamov A."/>
            <person name="Henrissat B."/>
            <person name="Wiebenga A."/>
            <person name="De vries R.P."/>
            <person name="Grigoriev I.V."/>
            <person name="Mortensen U.H."/>
            <person name="Andersen M.R."/>
            <person name="Baker S.E."/>
        </authorList>
    </citation>
    <scope>NUCLEOTIDE SEQUENCE</scope>
    <source>
        <strain evidence="1">CBS 115574</strain>
    </source>
</reference>
<sequence>MSTSLPSEILIIGGGVMGLSTACALVQRPHYANSSITLLDAAAEVLNGQGASVDTSRILRADYAIKSYTRLVSEAREKWQDVSPNGWGGQGRYHEAKLILTAQPGTEGHVDGYLEESLENLKELARSGQYSFKLQDLKELPDRDAVARETLAPGSSGDFGYVNNQCGWVNAEACVKYALEKAQYLGGDRVKVRTNARVKRLLYQTKAKHLGGGIHCTGVELLDGSRMYADLVIVAAGAWTPSLVDVEGRAAATGQVLAYMPISSSEQKALDESPIYFNVSRGMFMLPPHDNEMKMGRHGYGYQNPTKMMIPRPTLDAPNASTETTVSVPRTDLPIPAEAEKACKDFLVEMFPSWKGRSFSKTRVCWYCDTPTGDFLIDYLPHASGLFVATGDSGHGFKVFPIIGEKIADAIEGHLDSELQDLWRWKPNAPSTFQGTDDGTRGGRRGMILEQERRDTGRVTGRL</sequence>
<organism evidence="1 2">
    <name type="scientific">Aspergillus costaricaensis CBS 115574</name>
    <dbReference type="NCBI Taxonomy" id="1448317"/>
    <lineage>
        <taxon>Eukaryota</taxon>
        <taxon>Fungi</taxon>
        <taxon>Dikarya</taxon>
        <taxon>Ascomycota</taxon>
        <taxon>Pezizomycotina</taxon>
        <taxon>Eurotiomycetes</taxon>
        <taxon>Eurotiomycetidae</taxon>
        <taxon>Eurotiales</taxon>
        <taxon>Aspergillaceae</taxon>
        <taxon>Aspergillus</taxon>
        <taxon>Aspergillus subgen. Circumdati</taxon>
    </lineage>
</organism>
<keyword evidence="2" id="KW-1185">Reference proteome</keyword>
<dbReference type="Proteomes" id="UP000249748">
    <property type="component" value="Unassembled WGS sequence"/>
</dbReference>
<proteinExistence type="predicted"/>
<name>A0ACD1I799_9EURO</name>
<evidence type="ECO:0000313" key="1">
    <source>
        <dbReference type="EMBL" id="RAK86388.1"/>
    </source>
</evidence>
<evidence type="ECO:0000313" key="2">
    <source>
        <dbReference type="Proteomes" id="UP000249748"/>
    </source>
</evidence>
<accession>A0ACD1I799</accession>
<gene>
    <name evidence="1" type="ORF">BO79DRAFT_289297</name>
</gene>